<evidence type="ECO:0000256" key="6">
    <source>
        <dbReference type="ARBA" id="ARBA00022723"/>
    </source>
</evidence>
<evidence type="ECO:0000256" key="1">
    <source>
        <dbReference type="ARBA" id="ARBA00001971"/>
    </source>
</evidence>
<evidence type="ECO:0000256" key="2">
    <source>
        <dbReference type="ARBA" id="ARBA00004167"/>
    </source>
</evidence>
<dbReference type="InterPro" id="IPR017972">
    <property type="entry name" value="Cyt_P450_CS"/>
</dbReference>
<dbReference type="FunFam" id="1.10.630.10:FF:000062">
    <property type="entry name" value="Ent-kaurene oxidase 2"/>
    <property type="match status" value="1"/>
</dbReference>
<dbReference type="InterPro" id="IPR001128">
    <property type="entry name" value="Cyt_P450"/>
</dbReference>
<comment type="similarity">
    <text evidence="3 13">Belongs to the cytochrome P450 family.</text>
</comment>
<dbReference type="GO" id="GO:0009707">
    <property type="term" value="C:chloroplast outer membrane"/>
    <property type="evidence" value="ECO:0007669"/>
    <property type="project" value="TreeGrafter"/>
</dbReference>
<reference evidence="15" key="1">
    <citation type="submission" date="2017-07" db="EMBL/GenBank/DDBJ databases">
        <title>Taro Niue Genome Assembly and Annotation.</title>
        <authorList>
            <person name="Atibalentja N."/>
            <person name="Keating K."/>
            <person name="Fields C.J."/>
        </authorList>
    </citation>
    <scope>NUCLEOTIDE SEQUENCE</scope>
    <source>
        <strain evidence="15">Niue_2</strain>
        <tissue evidence="15">Leaf</tissue>
    </source>
</reference>
<dbReference type="CDD" id="cd11075">
    <property type="entry name" value="CYP77_89"/>
    <property type="match status" value="1"/>
</dbReference>
<dbReference type="PRINTS" id="PR00463">
    <property type="entry name" value="EP450I"/>
</dbReference>
<dbReference type="SUPFAM" id="SSF48264">
    <property type="entry name" value="Cytochrome P450"/>
    <property type="match status" value="1"/>
</dbReference>
<dbReference type="PROSITE" id="PS00086">
    <property type="entry name" value="CYTOCHROME_P450"/>
    <property type="match status" value="1"/>
</dbReference>
<evidence type="ECO:0008006" key="17">
    <source>
        <dbReference type="Google" id="ProtNLM"/>
    </source>
</evidence>
<keyword evidence="8 13" id="KW-0560">Oxidoreductase</keyword>
<organism evidence="15 16">
    <name type="scientific">Colocasia esculenta</name>
    <name type="common">Wild taro</name>
    <name type="synonym">Arum esculentum</name>
    <dbReference type="NCBI Taxonomy" id="4460"/>
    <lineage>
        <taxon>Eukaryota</taxon>
        <taxon>Viridiplantae</taxon>
        <taxon>Streptophyta</taxon>
        <taxon>Embryophyta</taxon>
        <taxon>Tracheophyta</taxon>
        <taxon>Spermatophyta</taxon>
        <taxon>Magnoliopsida</taxon>
        <taxon>Liliopsida</taxon>
        <taxon>Araceae</taxon>
        <taxon>Aroideae</taxon>
        <taxon>Colocasieae</taxon>
        <taxon>Colocasia</taxon>
    </lineage>
</organism>
<dbReference type="OrthoDB" id="2789670at2759"/>
<feature type="binding site" description="axial binding residue" evidence="12">
    <location>
        <position position="484"/>
    </location>
    <ligand>
        <name>heme</name>
        <dbReference type="ChEBI" id="CHEBI:30413"/>
    </ligand>
    <ligandPart>
        <name>Fe</name>
        <dbReference type="ChEBI" id="CHEBI:18248"/>
    </ligandPart>
</feature>
<keyword evidence="4 12" id="KW-0349">Heme</keyword>
<evidence type="ECO:0000256" key="10">
    <source>
        <dbReference type="ARBA" id="ARBA00023033"/>
    </source>
</evidence>
<evidence type="ECO:0000256" key="9">
    <source>
        <dbReference type="ARBA" id="ARBA00023004"/>
    </source>
</evidence>
<dbReference type="PANTHER" id="PTHR47283">
    <property type="entry name" value="ENT-KAURENE OXIDASE, CHLOROPLASTIC"/>
    <property type="match status" value="1"/>
</dbReference>
<evidence type="ECO:0000256" key="7">
    <source>
        <dbReference type="ARBA" id="ARBA00022989"/>
    </source>
</evidence>
<proteinExistence type="inferred from homology"/>
<dbReference type="InterPro" id="IPR002401">
    <property type="entry name" value="Cyt_P450_E_grp-I"/>
</dbReference>
<evidence type="ECO:0000256" key="12">
    <source>
        <dbReference type="PIRSR" id="PIRSR602401-1"/>
    </source>
</evidence>
<sequence>PPTRLHSGYYRRCAQRARRRPPNPSPPPGPGMDLLQGSLPVPIPATAAACLLAPVLFVSAGKRLLFGSKGNANLPPAVPGLPLIGNLHQLTEKKSHQTFSRWADAYGPIYSIRAGASTVVVLNSTKLAKEAMVTRYSSISTRKLSKSLAMLTSNKAMVATSDYGEFYKMVKRYILASSLGGNAQKRHRCDRDAFLENVLTYLHTQIKDELHQAVNLREGFQMELFRLSMKQALGESVTSIFVEELGAEISEKEMFQILVEDPMMGAIDVDWRDFFPYFGWVPNKSLEERIMHMVTRKTAVTRALINEQRRRIDLGEGIDCYLDFILSEANNLTEEQLVTLIWEAIISASDTLMVATEWAMYELSKNQEYQEMLFRDIKEICGTGKLTEEHLPRLPYLSAVFHETLRRHSPVPVVPLRYVNEDTQLGGYHIPSGTEIAINLYACNMRREDWDMPEEWNPERFLAKTHEPMDLYKTMAFGGGKRVCAGSLQAMLISCTAIGRFVQEFHWRLKEGEEENIDTIQLTTHKLHPMQAYITPRNLISSKS</sequence>
<comment type="caution">
    <text evidence="15">The sequence shown here is derived from an EMBL/GenBank/DDBJ whole genome shotgun (WGS) entry which is preliminary data.</text>
</comment>
<evidence type="ECO:0000256" key="5">
    <source>
        <dbReference type="ARBA" id="ARBA00022692"/>
    </source>
</evidence>
<feature type="non-terminal residue" evidence="15">
    <location>
        <position position="1"/>
    </location>
</feature>
<dbReference type="GO" id="GO:0005783">
    <property type="term" value="C:endoplasmic reticulum"/>
    <property type="evidence" value="ECO:0007669"/>
    <property type="project" value="TreeGrafter"/>
</dbReference>
<dbReference type="GO" id="GO:0020037">
    <property type="term" value="F:heme binding"/>
    <property type="evidence" value="ECO:0007669"/>
    <property type="project" value="InterPro"/>
</dbReference>
<dbReference type="GO" id="GO:0016709">
    <property type="term" value="F:oxidoreductase activity, acting on paired donors, with incorporation or reduction of molecular oxygen, NAD(P)H as one donor, and incorporation of one atom of oxygen"/>
    <property type="evidence" value="ECO:0007669"/>
    <property type="project" value="TreeGrafter"/>
</dbReference>
<evidence type="ECO:0000313" key="15">
    <source>
        <dbReference type="EMBL" id="MQL71766.1"/>
    </source>
</evidence>
<dbReference type="EMBL" id="NMUH01000109">
    <property type="protein sequence ID" value="MQL71766.1"/>
    <property type="molecule type" value="Genomic_DNA"/>
</dbReference>
<keyword evidence="5" id="KW-0812">Transmembrane</keyword>
<keyword evidence="9 12" id="KW-0408">Iron</keyword>
<feature type="region of interest" description="Disordered" evidence="14">
    <location>
        <begin position="13"/>
        <end position="35"/>
    </location>
</feature>
<evidence type="ECO:0000256" key="4">
    <source>
        <dbReference type="ARBA" id="ARBA00022617"/>
    </source>
</evidence>
<keyword evidence="7" id="KW-1133">Transmembrane helix</keyword>
<comment type="subcellular location">
    <subcellularLocation>
        <location evidence="2">Membrane</location>
        <topology evidence="2">Single-pass membrane protein</topology>
    </subcellularLocation>
</comment>
<keyword evidence="16" id="KW-1185">Reference proteome</keyword>
<dbReference type="GO" id="GO:0005506">
    <property type="term" value="F:iron ion binding"/>
    <property type="evidence" value="ECO:0007669"/>
    <property type="project" value="InterPro"/>
</dbReference>
<evidence type="ECO:0000256" key="14">
    <source>
        <dbReference type="SAM" id="MobiDB-lite"/>
    </source>
</evidence>
<dbReference type="GO" id="GO:0009686">
    <property type="term" value="P:gibberellin biosynthetic process"/>
    <property type="evidence" value="ECO:0007669"/>
    <property type="project" value="InterPro"/>
</dbReference>
<evidence type="ECO:0000256" key="3">
    <source>
        <dbReference type="ARBA" id="ARBA00010617"/>
    </source>
</evidence>
<keyword evidence="11" id="KW-0472">Membrane</keyword>
<dbReference type="GO" id="GO:0052615">
    <property type="term" value="F:ent-kaurene oxidase activity"/>
    <property type="evidence" value="ECO:0007669"/>
    <property type="project" value="InterPro"/>
</dbReference>
<keyword evidence="6 12" id="KW-0479">Metal-binding</keyword>
<keyword evidence="10 13" id="KW-0503">Monooxygenase</keyword>
<dbReference type="InterPro" id="IPR036396">
    <property type="entry name" value="Cyt_P450_sf"/>
</dbReference>
<protein>
    <recommendedName>
        <fullName evidence="17">Ent-kaurene oxidase</fullName>
    </recommendedName>
</protein>
<dbReference type="Gene3D" id="1.10.630.10">
    <property type="entry name" value="Cytochrome P450"/>
    <property type="match status" value="1"/>
</dbReference>
<evidence type="ECO:0000256" key="13">
    <source>
        <dbReference type="RuleBase" id="RU000461"/>
    </source>
</evidence>
<dbReference type="InterPro" id="IPR044225">
    <property type="entry name" value="KO_chloroplastic"/>
</dbReference>
<dbReference type="Pfam" id="PF00067">
    <property type="entry name" value="p450"/>
    <property type="match status" value="1"/>
</dbReference>
<dbReference type="GO" id="GO:0010241">
    <property type="term" value="P:ent-kaurene oxidation to kaurenoic acid"/>
    <property type="evidence" value="ECO:0007669"/>
    <property type="project" value="InterPro"/>
</dbReference>
<name>A0A843TNJ0_COLES</name>
<evidence type="ECO:0000256" key="11">
    <source>
        <dbReference type="ARBA" id="ARBA00023136"/>
    </source>
</evidence>
<accession>A0A843TNJ0</accession>
<dbReference type="AlphaFoldDB" id="A0A843TNJ0"/>
<comment type="cofactor">
    <cofactor evidence="1 12">
        <name>heme</name>
        <dbReference type="ChEBI" id="CHEBI:30413"/>
    </cofactor>
</comment>
<gene>
    <name evidence="15" type="ORF">Taro_004118</name>
</gene>
<dbReference type="PANTHER" id="PTHR47283:SF1">
    <property type="entry name" value="ENT-KAURENE OXIDASE, CHLOROPLASTIC"/>
    <property type="match status" value="1"/>
</dbReference>
<evidence type="ECO:0000313" key="16">
    <source>
        <dbReference type="Proteomes" id="UP000652761"/>
    </source>
</evidence>
<evidence type="ECO:0000256" key="8">
    <source>
        <dbReference type="ARBA" id="ARBA00023002"/>
    </source>
</evidence>
<dbReference type="Proteomes" id="UP000652761">
    <property type="component" value="Unassembled WGS sequence"/>
</dbReference>